<dbReference type="InterPro" id="IPR001734">
    <property type="entry name" value="Na/solute_symporter"/>
</dbReference>
<evidence type="ECO:0000313" key="13">
    <source>
        <dbReference type="EMBL" id="CAL8115700.1"/>
    </source>
</evidence>
<keyword evidence="8" id="KW-0406">Ion transport</keyword>
<evidence type="ECO:0000256" key="3">
    <source>
        <dbReference type="ARBA" id="ARBA00022448"/>
    </source>
</evidence>
<dbReference type="Gene3D" id="1.20.1730.10">
    <property type="entry name" value="Sodium/glucose cotransporter"/>
    <property type="match status" value="1"/>
</dbReference>
<evidence type="ECO:0000256" key="11">
    <source>
        <dbReference type="RuleBase" id="RU362091"/>
    </source>
</evidence>
<sequence>MANLFEWPDYVVVAATLLFSVFIGIYYGCIAKQQTNDDLLLGGKSMGIAPIAASMLVTYLSAVTVLGYPAEVYGYGIQIFTNTISFIVVVPFSVYFFMTVFYKMQLTSVYEYLEHRFQSSFVRLFASFIFILQMTVFMGVCLYAPSIAMSAFMGLDLWQSVVGLGLCATVYTSMGGLKAVVWTDVFQLIMILAGMFAIIIRGFIKSGGIVEAFEKAGKHGRLELFNLTVDPFMRHNTLNFFLGTGFAIFTGFATHQPQVQRYCSLPSLGHAIKATIFAMPLNIFTIGLCLLSGIVIFSSYAGCDPMAIGTITRVDGIVPHFVKTELAFIPGMMGLFTACVFSASLSTLSSGLNSLAAVTWEDFLSRIPSLKRMSPKGQANLIRTVALAYGLLSIGLAFGAQRMGSILAATITALGALSGPLGMVFVMGVLMPFVNKYGAISGMVTGFLSMIWITINAFILDKSHIPMPFSAEDCPNEILQTINSTVTIAHVEELNFPEKLYTLSYILYPFVGGVITGAVGIVVSLFSGGICSAKNINPKYLHPLVQPRKTVKEKEMSYVTNAHYTRVIPATAPQYAKISPVSPTSSQYYNFESPTHSLVLGNGEKLPINDQSARPLLYRMPSSSSNRS</sequence>
<dbReference type="Proteomes" id="UP001642540">
    <property type="component" value="Unassembled WGS sequence"/>
</dbReference>
<feature type="transmembrane region" description="Helical" evidence="12">
    <location>
        <begin position="335"/>
        <end position="360"/>
    </location>
</feature>
<evidence type="ECO:0000256" key="7">
    <source>
        <dbReference type="ARBA" id="ARBA00023053"/>
    </source>
</evidence>
<name>A0ABP1R495_9HEXA</name>
<dbReference type="EMBL" id="CAXLJM020000051">
    <property type="protein sequence ID" value="CAL8115700.1"/>
    <property type="molecule type" value="Genomic_DNA"/>
</dbReference>
<keyword evidence="5 12" id="KW-0812">Transmembrane</keyword>
<feature type="transmembrane region" description="Helical" evidence="12">
    <location>
        <begin position="437"/>
        <end position="460"/>
    </location>
</feature>
<comment type="subcellular location">
    <subcellularLocation>
        <location evidence="1">Cell membrane</location>
        <topology evidence="1">Multi-pass membrane protein</topology>
    </subcellularLocation>
</comment>
<feature type="transmembrane region" description="Helical" evidence="12">
    <location>
        <begin position="406"/>
        <end position="430"/>
    </location>
</feature>
<dbReference type="PANTHER" id="PTHR42985">
    <property type="entry name" value="SODIUM-COUPLED MONOCARBOXYLATE TRANSPORTER"/>
    <property type="match status" value="1"/>
</dbReference>
<dbReference type="CDD" id="cd11492">
    <property type="entry name" value="SLC5sbd_NIS-SMVT"/>
    <property type="match status" value="1"/>
</dbReference>
<feature type="transmembrane region" description="Helical" evidence="12">
    <location>
        <begin position="121"/>
        <end position="145"/>
    </location>
</feature>
<evidence type="ECO:0000256" key="10">
    <source>
        <dbReference type="ARBA" id="ARBA00023201"/>
    </source>
</evidence>
<comment type="similarity">
    <text evidence="2 11">Belongs to the sodium:solute symporter (SSF) (TC 2.A.21) family.</text>
</comment>
<organism evidence="13 14">
    <name type="scientific">Orchesella dallaii</name>
    <dbReference type="NCBI Taxonomy" id="48710"/>
    <lineage>
        <taxon>Eukaryota</taxon>
        <taxon>Metazoa</taxon>
        <taxon>Ecdysozoa</taxon>
        <taxon>Arthropoda</taxon>
        <taxon>Hexapoda</taxon>
        <taxon>Collembola</taxon>
        <taxon>Entomobryomorpha</taxon>
        <taxon>Entomobryoidea</taxon>
        <taxon>Orchesellidae</taxon>
        <taxon>Orchesellinae</taxon>
        <taxon>Orchesella</taxon>
    </lineage>
</organism>
<feature type="transmembrane region" description="Helical" evidence="12">
    <location>
        <begin position="276"/>
        <end position="297"/>
    </location>
</feature>
<dbReference type="Pfam" id="PF00474">
    <property type="entry name" value="SSF"/>
    <property type="match status" value="1"/>
</dbReference>
<gene>
    <name evidence="13" type="ORF">ODALV1_LOCUS16975</name>
</gene>
<evidence type="ECO:0000256" key="5">
    <source>
        <dbReference type="ARBA" id="ARBA00022692"/>
    </source>
</evidence>
<feature type="transmembrane region" description="Helical" evidence="12">
    <location>
        <begin position="12"/>
        <end position="30"/>
    </location>
</feature>
<feature type="transmembrane region" description="Helical" evidence="12">
    <location>
        <begin position="51"/>
        <end position="69"/>
    </location>
</feature>
<feature type="transmembrane region" description="Helical" evidence="12">
    <location>
        <begin position="505"/>
        <end position="526"/>
    </location>
</feature>
<evidence type="ECO:0000256" key="1">
    <source>
        <dbReference type="ARBA" id="ARBA00004651"/>
    </source>
</evidence>
<proteinExistence type="inferred from homology"/>
<dbReference type="InterPro" id="IPR051163">
    <property type="entry name" value="Sodium:Solute_Symporter_SSF"/>
</dbReference>
<feature type="transmembrane region" description="Helical" evidence="12">
    <location>
        <begin position="185"/>
        <end position="204"/>
    </location>
</feature>
<evidence type="ECO:0008006" key="15">
    <source>
        <dbReference type="Google" id="ProtNLM"/>
    </source>
</evidence>
<evidence type="ECO:0000256" key="9">
    <source>
        <dbReference type="ARBA" id="ARBA00023136"/>
    </source>
</evidence>
<evidence type="ECO:0000256" key="6">
    <source>
        <dbReference type="ARBA" id="ARBA00022989"/>
    </source>
</evidence>
<dbReference type="PANTHER" id="PTHR42985:SF40">
    <property type="entry name" value="LD47995P-RELATED"/>
    <property type="match status" value="1"/>
</dbReference>
<evidence type="ECO:0000256" key="4">
    <source>
        <dbReference type="ARBA" id="ARBA00022475"/>
    </source>
</evidence>
<dbReference type="NCBIfam" id="TIGR00813">
    <property type="entry name" value="sss"/>
    <property type="match status" value="1"/>
</dbReference>
<dbReference type="PROSITE" id="PS50283">
    <property type="entry name" value="NA_SOLUT_SYMP_3"/>
    <property type="match status" value="1"/>
</dbReference>
<evidence type="ECO:0000256" key="2">
    <source>
        <dbReference type="ARBA" id="ARBA00006434"/>
    </source>
</evidence>
<accession>A0ABP1R495</accession>
<feature type="transmembrane region" description="Helical" evidence="12">
    <location>
        <begin position="237"/>
        <end position="255"/>
    </location>
</feature>
<comment type="caution">
    <text evidence="13">The sequence shown here is derived from an EMBL/GenBank/DDBJ whole genome shotgun (WGS) entry which is preliminary data.</text>
</comment>
<dbReference type="InterPro" id="IPR038377">
    <property type="entry name" value="Na/Glc_symporter_sf"/>
</dbReference>
<keyword evidence="3" id="KW-0813">Transport</keyword>
<evidence type="ECO:0000313" key="14">
    <source>
        <dbReference type="Proteomes" id="UP001642540"/>
    </source>
</evidence>
<keyword evidence="6 12" id="KW-1133">Transmembrane helix</keyword>
<evidence type="ECO:0000256" key="8">
    <source>
        <dbReference type="ARBA" id="ARBA00023065"/>
    </source>
</evidence>
<feature type="transmembrane region" description="Helical" evidence="12">
    <location>
        <begin position="75"/>
        <end position="101"/>
    </location>
</feature>
<feature type="transmembrane region" description="Helical" evidence="12">
    <location>
        <begin position="381"/>
        <end position="400"/>
    </location>
</feature>
<keyword evidence="7" id="KW-0915">Sodium</keyword>
<keyword evidence="10" id="KW-0739">Sodium transport</keyword>
<keyword evidence="14" id="KW-1185">Reference proteome</keyword>
<feature type="transmembrane region" description="Helical" evidence="12">
    <location>
        <begin position="157"/>
        <end position="173"/>
    </location>
</feature>
<keyword evidence="9 12" id="KW-0472">Membrane</keyword>
<reference evidence="13 14" key="1">
    <citation type="submission" date="2024-08" db="EMBL/GenBank/DDBJ databases">
        <authorList>
            <person name="Cucini C."/>
            <person name="Frati F."/>
        </authorList>
    </citation>
    <scope>NUCLEOTIDE SEQUENCE [LARGE SCALE GENOMIC DNA]</scope>
</reference>
<evidence type="ECO:0000256" key="12">
    <source>
        <dbReference type="SAM" id="Phobius"/>
    </source>
</evidence>
<protein>
    <recommendedName>
        <fullName evidence="15">Sodium-coupled monocarboxylate transporter 1</fullName>
    </recommendedName>
</protein>
<keyword evidence="4" id="KW-1003">Cell membrane</keyword>